<dbReference type="EMBL" id="ABDC03026616">
    <property type="status" value="NOT_ANNOTATED_CDS"/>
    <property type="molecule type" value="Genomic_DNA"/>
</dbReference>
<name>A0A8C5XXQ2_MICMU</name>
<evidence type="ECO:0000256" key="5">
    <source>
        <dbReference type="SAM" id="Phobius"/>
    </source>
</evidence>
<reference evidence="7" key="2">
    <citation type="submission" date="2025-08" db="UniProtKB">
        <authorList>
            <consortium name="Ensembl"/>
        </authorList>
    </citation>
    <scope>IDENTIFICATION</scope>
</reference>
<keyword evidence="5" id="KW-0812">Transmembrane</keyword>
<dbReference type="Gene3D" id="2.60.40.10">
    <property type="entry name" value="Immunoglobulins"/>
    <property type="match status" value="1"/>
</dbReference>
<dbReference type="GO" id="GO:0005886">
    <property type="term" value="C:plasma membrane"/>
    <property type="evidence" value="ECO:0007669"/>
    <property type="project" value="Ensembl"/>
</dbReference>
<evidence type="ECO:0000256" key="4">
    <source>
        <dbReference type="SAM" id="MobiDB-lite"/>
    </source>
</evidence>
<reference evidence="7" key="3">
    <citation type="submission" date="2025-09" db="UniProtKB">
        <authorList>
            <consortium name="Ensembl"/>
        </authorList>
    </citation>
    <scope>IDENTIFICATION</scope>
</reference>
<dbReference type="PANTHER" id="PTHR11738">
    <property type="entry name" value="MHC CLASS I NK CELL RECEPTOR"/>
    <property type="match status" value="1"/>
</dbReference>
<feature type="chain" id="PRO_5034042224" evidence="6">
    <location>
        <begin position="24"/>
        <end position="297"/>
    </location>
</feature>
<dbReference type="Proteomes" id="UP000694394">
    <property type="component" value="Chromosome 22"/>
</dbReference>
<keyword evidence="5" id="KW-1133">Transmembrane helix</keyword>
<keyword evidence="8" id="KW-1185">Reference proteome</keyword>
<dbReference type="AlphaFoldDB" id="A0A8C5XXQ2"/>
<accession>A0A8C5XXQ2</accession>
<dbReference type="PANTHER" id="PTHR11738:SF129">
    <property type="entry name" value="LEUKOCYTE-ASSOCIATED IMMUNOGLOBULIN-LIKE RECEPTOR 1"/>
    <property type="match status" value="1"/>
</dbReference>
<dbReference type="GeneTree" id="ENSGT00940000162693"/>
<dbReference type="InterPro" id="IPR036179">
    <property type="entry name" value="Ig-like_dom_sf"/>
</dbReference>
<dbReference type="InterPro" id="IPR013783">
    <property type="entry name" value="Ig-like_fold"/>
</dbReference>
<dbReference type="FunFam" id="2.60.40.10:FF:000049">
    <property type="entry name" value="Leukocyte immunoglobulin-like receptor subfamily B member 1"/>
    <property type="match status" value="1"/>
</dbReference>
<evidence type="ECO:0000256" key="1">
    <source>
        <dbReference type="ARBA" id="ARBA00022729"/>
    </source>
</evidence>
<dbReference type="SUPFAM" id="SSF48726">
    <property type="entry name" value="Immunoglobulin"/>
    <property type="match status" value="1"/>
</dbReference>
<keyword evidence="2" id="KW-1015">Disulfide bond</keyword>
<feature type="compositionally biased region" description="Basic and acidic residues" evidence="4">
    <location>
        <begin position="238"/>
        <end position="247"/>
    </location>
</feature>
<evidence type="ECO:0000313" key="8">
    <source>
        <dbReference type="Proteomes" id="UP000694394"/>
    </source>
</evidence>
<evidence type="ECO:0000256" key="6">
    <source>
        <dbReference type="SAM" id="SignalP"/>
    </source>
</evidence>
<keyword evidence="1 6" id="KW-0732">Signal</keyword>
<reference evidence="7" key="1">
    <citation type="submission" date="2016-12" db="EMBL/GenBank/DDBJ databases">
        <title>Mouse lemur reference genome and diversity panel.</title>
        <authorList>
            <person name="Harris R."/>
            <person name="Larsen P."/>
            <person name="Liu Y."/>
            <person name="Hughes D.S."/>
            <person name="Murali S."/>
            <person name="Raveendran M."/>
            <person name="Korchina V."/>
            <person name="Wang M."/>
            <person name="Jhangiani S."/>
            <person name="Bandaranaike D."/>
            <person name="Bellair M."/>
            <person name="Blankenburg K."/>
            <person name="Chao H."/>
            <person name="Dahdouli M."/>
            <person name="Dinh H."/>
            <person name="Doddapaneni H."/>
            <person name="English A."/>
            <person name="Firestine M."/>
            <person name="Gnanaolivu R."/>
            <person name="Gross S."/>
            <person name="Hernandez B."/>
            <person name="Javaid M."/>
            <person name="Jayaseelan J."/>
            <person name="Jones J."/>
            <person name="Khan Z."/>
            <person name="Kovar C."/>
            <person name="Kurapati P."/>
            <person name="Le B."/>
            <person name="Lee S."/>
            <person name="Li M."/>
            <person name="Mathew T."/>
            <person name="Narasimhan A."/>
            <person name="Ngo D."/>
            <person name="Nguyen L."/>
            <person name="Okwuonu G."/>
            <person name="Ongeri F."/>
            <person name="Osuji N."/>
            <person name="Pu L.-L."/>
            <person name="Puazo M."/>
            <person name="Quiroz J."/>
            <person name="Raj R."/>
            <person name="Rajbhandari K."/>
            <person name="Reid J.G."/>
            <person name="Santibanez J."/>
            <person name="Sexton D."/>
            <person name="Skinner E."/>
            <person name="Vee V."/>
            <person name="Weissenberger G."/>
            <person name="Wu Y."/>
            <person name="Xin Y."/>
            <person name="Han Y."/>
            <person name="Campbell C."/>
            <person name="Brown A."/>
            <person name="Sullivan B."/>
            <person name="Shelton J."/>
            <person name="Brown S."/>
            <person name="Dudchenko O."/>
            <person name="Machol I."/>
            <person name="Durand N."/>
            <person name="Shamim M."/>
            <person name="Lieberman A."/>
            <person name="Muzny D.M."/>
            <person name="Richards S."/>
            <person name="Yoder A."/>
            <person name="Worley K.C."/>
            <person name="Rogers J."/>
            <person name="Gibbs R.A."/>
        </authorList>
    </citation>
    <scope>NUCLEOTIDE SEQUENCE [LARGE SCALE GENOMIC DNA]</scope>
</reference>
<sequence length="297" mass="32757">MSSHPTTLLGLVLCLGCTIHTQAGTLPKPSISAEPNSVIPRGQPVTVVCRGPAGAQTFRLESKNKTHSFKHVDIVLQSGASETEARFSIEAFSEVTVVHYHCLYHKPSGEWSERSDILELGCYGLGGFFFLFFPWRACGFFLFSVGCSFFFCFWNPFSFFLGCFSFGVLGTGAVFFLLGVFCVFLLFFLLLGLFLPWLGSEEPGPPSSKDEEQRPQQRLSQAVDVLERKAGMATVDGLPEKEREKDTPVSLHTGDPEEVTYAQLDHRALTQRTAHAASPQVTEPVAESSTYVAIIRN</sequence>
<feature type="transmembrane region" description="Helical" evidence="5">
    <location>
        <begin position="173"/>
        <end position="199"/>
    </location>
</feature>
<keyword evidence="3" id="KW-0393">Immunoglobulin domain</keyword>
<feature type="signal peptide" evidence="6">
    <location>
        <begin position="1"/>
        <end position="23"/>
    </location>
</feature>
<dbReference type="Ensembl" id="ENSMICT00000061458.1">
    <property type="protein sequence ID" value="ENSMICP00000042644.1"/>
    <property type="gene ID" value="ENSMICG00000043893.1"/>
</dbReference>
<gene>
    <name evidence="7" type="primary">LAIR1</name>
</gene>
<proteinExistence type="predicted"/>
<evidence type="ECO:0000256" key="2">
    <source>
        <dbReference type="ARBA" id="ARBA00023157"/>
    </source>
</evidence>
<keyword evidence="5" id="KW-0472">Membrane</keyword>
<evidence type="ECO:0000256" key="3">
    <source>
        <dbReference type="ARBA" id="ARBA00023319"/>
    </source>
</evidence>
<feature type="transmembrane region" description="Helical" evidence="5">
    <location>
        <begin position="140"/>
        <end position="167"/>
    </location>
</feature>
<feature type="region of interest" description="Disordered" evidence="4">
    <location>
        <begin position="236"/>
        <end position="256"/>
    </location>
</feature>
<organism evidence="7 8">
    <name type="scientific">Microcebus murinus</name>
    <name type="common">Gray mouse lemur</name>
    <name type="synonym">Lemur murinus</name>
    <dbReference type="NCBI Taxonomy" id="30608"/>
    <lineage>
        <taxon>Eukaryota</taxon>
        <taxon>Metazoa</taxon>
        <taxon>Chordata</taxon>
        <taxon>Craniata</taxon>
        <taxon>Vertebrata</taxon>
        <taxon>Euteleostomi</taxon>
        <taxon>Mammalia</taxon>
        <taxon>Eutheria</taxon>
        <taxon>Euarchontoglires</taxon>
        <taxon>Primates</taxon>
        <taxon>Strepsirrhini</taxon>
        <taxon>Lemuriformes</taxon>
        <taxon>Cheirogaleidae</taxon>
        <taxon>Microcebus</taxon>
    </lineage>
</organism>
<dbReference type="GO" id="GO:0002764">
    <property type="term" value="P:immune response-regulating signaling pathway"/>
    <property type="evidence" value="ECO:0007669"/>
    <property type="project" value="TreeGrafter"/>
</dbReference>
<evidence type="ECO:0000313" key="7">
    <source>
        <dbReference type="Ensembl" id="ENSMICP00000042644.1"/>
    </source>
</evidence>
<dbReference type="InterPro" id="IPR050412">
    <property type="entry name" value="Ig-like_Receptors_ImmuneReg"/>
</dbReference>
<protein>
    <submittedName>
        <fullName evidence="7">Leukocyte associated immunoglobulin like receptor 1</fullName>
    </submittedName>
</protein>